<dbReference type="EMBL" id="QXDJ01000003">
    <property type="protein sequence ID" value="RII34325.1"/>
    <property type="molecule type" value="Genomic_DNA"/>
</dbReference>
<name>A0A399IMS9_9CLOT</name>
<evidence type="ECO:0000313" key="2">
    <source>
        <dbReference type="Proteomes" id="UP000265930"/>
    </source>
</evidence>
<sequence length="141" mass="16256">MGVTIESNNFSADMGYGGFNRFRTKVAQLSHVEFGKHYAKLENTMFLFGTEIEEYFKKYDAKTNELIKENIVTVEIANFCYQSDCEGSIDQDQAKQIYEKIKDYDDNICYGYAGRSDCAMFSDLKNIFKDCVENGDTIEWS</sequence>
<gene>
    <name evidence="1" type="ORF">D2A34_14365</name>
</gene>
<dbReference type="Proteomes" id="UP000265930">
    <property type="component" value="Unassembled WGS sequence"/>
</dbReference>
<comment type="caution">
    <text evidence="1">The sequence shown here is derived from an EMBL/GenBank/DDBJ whole genome shotgun (WGS) entry which is preliminary data.</text>
</comment>
<dbReference type="AlphaFoldDB" id="A0A399IMS9"/>
<reference evidence="1 2" key="1">
    <citation type="submission" date="2018-08" db="EMBL/GenBank/DDBJ databases">
        <title>Genome of Clostridium chromiireducens C1, DSM12136.</title>
        <authorList>
            <person name="Xing M."/>
            <person name="Wei Y."/>
            <person name="Ang E.L."/>
            <person name="Zhao H."/>
            <person name="Zhang Y."/>
        </authorList>
    </citation>
    <scope>NUCLEOTIDE SEQUENCE [LARGE SCALE GENOMIC DNA]</scope>
    <source>
        <strain evidence="1 2">C1</strain>
    </source>
</reference>
<protein>
    <submittedName>
        <fullName evidence="1">Uncharacterized protein</fullName>
    </submittedName>
</protein>
<organism evidence="1 2">
    <name type="scientific">Clostridium chromiireducens</name>
    <dbReference type="NCBI Taxonomy" id="225345"/>
    <lineage>
        <taxon>Bacteria</taxon>
        <taxon>Bacillati</taxon>
        <taxon>Bacillota</taxon>
        <taxon>Clostridia</taxon>
        <taxon>Eubacteriales</taxon>
        <taxon>Clostridiaceae</taxon>
        <taxon>Clostridium</taxon>
    </lineage>
</organism>
<accession>A0A399IMS9</accession>
<proteinExistence type="predicted"/>
<dbReference type="RefSeq" id="WP_119367092.1">
    <property type="nucleotide sequence ID" value="NZ_QXDJ01000003.1"/>
</dbReference>
<evidence type="ECO:0000313" key="1">
    <source>
        <dbReference type="EMBL" id="RII34325.1"/>
    </source>
</evidence>